<dbReference type="GO" id="GO:0015768">
    <property type="term" value="P:maltose transport"/>
    <property type="evidence" value="ECO:0007669"/>
    <property type="project" value="TreeGrafter"/>
</dbReference>
<accession>A0A2K8KK84</accession>
<dbReference type="EMBL" id="CP011797">
    <property type="protein sequence ID" value="ATX75405.1"/>
    <property type="molecule type" value="Genomic_DNA"/>
</dbReference>
<dbReference type="NCBIfam" id="NF007011">
    <property type="entry name" value="PRK09474.1"/>
    <property type="match status" value="1"/>
</dbReference>
<feature type="chain" id="PRO_5014487098" description="Maltodextrin-binding protein" evidence="5">
    <location>
        <begin position="24"/>
        <end position="393"/>
    </location>
</feature>
<evidence type="ECO:0000256" key="3">
    <source>
        <dbReference type="ARBA" id="ARBA00022597"/>
    </source>
</evidence>
<evidence type="ECO:0000313" key="7">
    <source>
        <dbReference type="Proteomes" id="UP000229757"/>
    </source>
</evidence>
<keyword evidence="2 5" id="KW-0813">Transport</keyword>
<reference evidence="6 7" key="1">
    <citation type="journal article" date="2017" name="Environ. Microbiol.">
        <title>Genomic and physiological analyses of 'Reinekea forsetii' reveal a versatile opportunistic lifestyle during spring algae blooms.</title>
        <authorList>
            <person name="Avci B."/>
            <person name="Hahnke R.L."/>
            <person name="Chafee M."/>
            <person name="Fischer T."/>
            <person name="Gruber-Vodicka H."/>
            <person name="Tegetmeyer H.E."/>
            <person name="Harder J."/>
            <person name="Fuchs B.M."/>
            <person name="Amann R.I."/>
            <person name="Teeling H."/>
        </authorList>
    </citation>
    <scope>NUCLEOTIDE SEQUENCE [LARGE SCALE GENOMIC DNA]</scope>
    <source>
        <strain evidence="6 7">Hel1_31_D35</strain>
    </source>
</reference>
<keyword evidence="7" id="KW-1185">Reference proteome</keyword>
<comment type="similarity">
    <text evidence="1 5">Belongs to the bacterial solute-binding protein 1 family.</text>
</comment>
<comment type="subcellular location">
    <subcellularLocation>
        <location evidence="5">Periplasm</location>
    </subcellularLocation>
</comment>
<proteinExistence type="inferred from homology"/>
<comment type="function">
    <text evidence="5">Part of the ABC transporter complex MalEFGK involved in maltose/maltodextrin import. Binds maltose and higher maltodextrins.</text>
</comment>
<dbReference type="InterPro" id="IPR006060">
    <property type="entry name" value="Maltose/Cyclodextrin-bd"/>
</dbReference>
<gene>
    <name evidence="6" type="primary">malE</name>
    <name evidence="6" type="ORF">REIFOR_00228</name>
</gene>
<dbReference type="GO" id="GO:0042597">
    <property type="term" value="C:periplasmic space"/>
    <property type="evidence" value="ECO:0007669"/>
    <property type="project" value="UniProtKB-SubCell"/>
</dbReference>
<evidence type="ECO:0000256" key="4">
    <source>
        <dbReference type="ARBA" id="ARBA00022729"/>
    </source>
</evidence>
<protein>
    <recommendedName>
        <fullName evidence="5">Maltodextrin-binding protein</fullName>
    </recommendedName>
</protein>
<feature type="signal peptide" evidence="5">
    <location>
        <begin position="1"/>
        <end position="23"/>
    </location>
</feature>
<evidence type="ECO:0000256" key="1">
    <source>
        <dbReference type="ARBA" id="ARBA00008520"/>
    </source>
</evidence>
<dbReference type="KEGG" id="rfo:REIFOR_00228"/>
<dbReference type="RefSeq" id="WP_227003729.1">
    <property type="nucleotide sequence ID" value="NZ_CP011797.1"/>
</dbReference>
<dbReference type="GO" id="GO:0042956">
    <property type="term" value="P:maltodextrin transmembrane transport"/>
    <property type="evidence" value="ECO:0007669"/>
    <property type="project" value="TreeGrafter"/>
</dbReference>
<dbReference type="Proteomes" id="UP000229757">
    <property type="component" value="Chromosome"/>
</dbReference>
<dbReference type="Pfam" id="PF13416">
    <property type="entry name" value="SBP_bac_8"/>
    <property type="match status" value="1"/>
</dbReference>
<evidence type="ECO:0000313" key="6">
    <source>
        <dbReference type="EMBL" id="ATX75405.1"/>
    </source>
</evidence>
<keyword evidence="4 5" id="KW-0732">Signal</keyword>
<keyword evidence="5" id="KW-0574">Periplasm</keyword>
<dbReference type="GO" id="GO:1901982">
    <property type="term" value="F:maltose binding"/>
    <property type="evidence" value="ECO:0007669"/>
    <property type="project" value="TreeGrafter"/>
</dbReference>
<dbReference type="GO" id="GO:0015144">
    <property type="term" value="F:carbohydrate transmembrane transporter activity"/>
    <property type="evidence" value="ECO:0007669"/>
    <property type="project" value="InterPro"/>
</dbReference>
<organism evidence="6 7">
    <name type="scientific">Reinekea forsetii</name>
    <dbReference type="NCBI Taxonomy" id="1336806"/>
    <lineage>
        <taxon>Bacteria</taxon>
        <taxon>Pseudomonadati</taxon>
        <taxon>Pseudomonadota</taxon>
        <taxon>Gammaproteobacteria</taxon>
        <taxon>Oceanospirillales</taxon>
        <taxon>Saccharospirillaceae</taxon>
        <taxon>Reinekea</taxon>
    </lineage>
</organism>
<sequence length="393" mass="41661">MMKKTLVTALAIAGATMGSQAMAWDEGSLLVWINADKGYNGLQAVGDKFAEETGVAVKVETPDSVTEKFQQEASIGKGPDIFIWAHDRFGDWAKSGLITPVVPSSAVKKALDDSFWGAVSYNGQIFGYPIAVEGPTQICNADIVSKPFKSIADVKAAAPGLAEQGKQSLMWDYNNTYFTYGFLTAEGGFAFENVAGVYNPKVTGMANDGTKAGAAMIKDLIDSGIMAEGVDYGVFDAAFKAGEVACVINGPWAWADYEKAGIDMILGAYPKIGKGTPKGFTGILSAAVNASTPNKELAVELLEAYLLTEDGLKMVNDDRALGAVTHKKFMKSLAKESGTLADAYKVWQAGEPMPNIPEMGAFWSNMGPALTAITQGRQTVVEALDDAAARIVK</sequence>
<dbReference type="Gene3D" id="3.40.190.10">
    <property type="entry name" value="Periplasmic binding protein-like II"/>
    <property type="match status" value="2"/>
</dbReference>
<name>A0A2K8KK84_9GAMM</name>
<dbReference type="PRINTS" id="PR00181">
    <property type="entry name" value="MALTOSEBP"/>
</dbReference>
<dbReference type="SUPFAM" id="SSF53850">
    <property type="entry name" value="Periplasmic binding protein-like II"/>
    <property type="match status" value="1"/>
</dbReference>
<dbReference type="GO" id="GO:0055052">
    <property type="term" value="C:ATP-binding cassette (ABC) transporter complex, substrate-binding subunit-containing"/>
    <property type="evidence" value="ECO:0007669"/>
    <property type="project" value="TreeGrafter"/>
</dbReference>
<keyword evidence="3 5" id="KW-0762">Sugar transport</keyword>
<dbReference type="AlphaFoldDB" id="A0A2K8KK84"/>
<dbReference type="PANTHER" id="PTHR30061:SF50">
    <property type="entry name" value="MALTOSE_MALTODEXTRIN-BINDING PERIPLASMIC PROTEIN"/>
    <property type="match status" value="1"/>
</dbReference>
<evidence type="ECO:0000256" key="2">
    <source>
        <dbReference type="ARBA" id="ARBA00022448"/>
    </source>
</evidence>
<evidence type="ECO:0000256" key="5">
    <source>
        <dbReference type="RuleBase" id="RU365005"/>
    </source>
</evidence>
<dbReference type="InterPro" id="IPR006059">
    <property type="entry name" value="SBP"/>
</dbReference>
<dbReference type="PANTHER" id="PTHR30061">
    <property type="entry name" value="MALTOSE-BINDING PERIPLASMIC PROTEIN"/>
    <property type="match status" value="1"/>
</dbReference>